<evidence type="ECO:0000259" key="1">
    <source>
        <dbReference type="Pfam" id="PF00535"/>
    </source>
</evidence>
<dbReference type="PANTHER" id="PTHR43685:SF2">
    <property type="entry name" value="GLYCOSYLTRANSFERASE 2-LIKE DOMAIN-CONTAINING PROTEIN"/>
    <property type="match status" value="1"/>
</dbReference>
<feature type="domain" description="Glycosyltransferase 2-like" evidence="1">
    <location>
        <begin position="10"/>
        <end position="118"/>
    </location>
</feature>
<proteinExistence type="predicted"/>
<evidence type="ECO:0000313" key="3">
    <source>
        <dbReference type="Proteomes" id="UP000739069"/>
    </source>
</evidence>
<dbReference type="Pfam" id="PF00535">
    <property type="entry name" value="Glycos_transf_2"/>
    <property type="match status" value="1"/>
</dbReference>
<dbReference type="SUPFAM" id="SSF53448">
    <property type="entry name" value="Nucleotide-diphospho-sugar transferases"/>
    <property type="match status" value="1"/>
</dbReference>
<reference evidence="2" key="1">
    <citation type="submission" date="2021-02" db="EMBL/GenBank/DDBJ databases">
        <title>Infant gut strain persistence is associated with maternal origin, phylogeny, and functional potential including surface adhesion and iron acquisition.</title>
        <authorList>
            <person name="Lou Y.C."/>
        </authorList>
    </citation>
    <scope>NUCLEOTIDE SEQUENCE</scope>
    <source>
        <strain evidence="2">L1_008_092G1_dasL1_008_092G1_concoct_16</strain>
    </source>
</reference>
<evidence type="ECO:0000313" key="2">
    <source>
        <dbReference type="EMBL" id="MBS6635299.1"/>
    </source>
</evidence>
<dbReference type="AlphaFoldDB" id="A0A943TBZ3"/>
<protein>
    <submittedName>
        <fullName evidence="2">Glycosyltransferase family 2 protein</fullName>
    </submittedName>
</protein>
<dbReference type="RefSeq" id="WP_303953120.1">
    <property type="nucleotide sequence ID" value="NZ_JAGZXI010000008.1"/>
</dbReference>
<dbReference type="EMBL" id="JAGZXI010000008">
    <property type="protein sequence ID" value="MBS6635299.1"/>
    <property type="molecule type" value="Genomic_DNA"/>
</dbReference>
<dbReference type="Proteomes" id="UP000739069">
    <property type="component" value="Unassembled WGS sequence"/>
</dbReference>
<dbReference type="InterPro" id="IPR001173">
    <property type="entry name" value="Glyco_trans_2-like"/>
</dbReference>
<sequence length="314" mass="35009">MSEKYEYEASVVIPAYNAARFITTQLEALAKQTTTRSFEVVVSDNGSTDNTIALVEAFDAPYPLRWVDSSDIKGPANARNVGAREARGKILVYCDADDFVEPEWVEGHLHLQDLHGPAIGAGANLHGSNPPEVLEAYGIPTDADKDILENRGLIESIDKLTPFAGFLPSLTGCNFSVPREVYLEHGGMDCSYIAGSEETDFSWRLTLAGVPFYKTQESLVNYRLRATLRGLFRQQRRYQIYRVLLWQRFKDQGMRGPSLKFSVLAALKAIPMVCFSQSQRAKGLAQLGGNLGALEGIFKYRFRGVPERQLMSDR</sequence>
<name>A0A943TBZ3_9MICC</name>
<dbReference type="CDD" id="cd00761">
    <property type="entry name" value="Glyco_tranf_GTA_type"/>
    <property type="match status" value="1"/>
</dbReference>
<dbReference type="InterPro" id="IPR029044">
    <property type="entry name" value="Nucleotide-diphossugar_trans"/>
</dbReference>
<gene>
    <name evidence="2" type="ORF">KH265_06550</name>
</gene>
<dbReference type="PANTHER" id="PTHR43685">
    <property type="entry name" value="GLYCOSYLTRANSFERASE"/>
    <property type="match status" value="1"/>
</dbReference>
<accession>A0A943TBZ3</accession>
<comment type="caution">
    <text evidence="2">The sequence shown here is derived from an EMBL/GenBank/DDBJ whole genome shotgun (WGS) entry which is preliminary data.</text>
</comment>
<organism evidence="2 3">
    <name type="scientific">Rothia mucilaginosa</name>
    <dbReference type="NCBI Taxonomy" id="43675"/>
    <lineage>
        <taxon>Bacteria</taxon>
        <taxon>Bacillati</taxon>
        <taxon>Actinomycetota</taxon>
        <taxon>Actinomycetes</taxon>
        <taxon>Micrococcales</taxon>
        <taxon>Micrococcaceae</taxon>
        <taxon>Rothia</taxon>
    </lineage>
</organism>
<dbReference type="Gene3D" id="3.90.550.10">
    <property type="entry name" value="Spore Coat Polysaccharide Biosynthesis Protein SpsA, Chain A"/>
    <property type="match status" value="1"/>
</dbReference>
<dbReference type="InterPro" id="IPR050834">
    <property type="entry name" value="Glycosyltransf_2"/>
</dbReference>